<protein>
    <recommendedName>
        <fullName evidence="3">tRNA (guanine(46)-N(7))-methyltransferase</fullName>
        <ecNumber evidence="3">2.1.1.33</ecNumber>
    </recommendedName>
</protein>
<dbReference type="AlphaFoldDB" id="A0A2S9YC96"/>
<comment type="catalytic activity">
    <reaction evidence="1">
        <text>guanosine(46) in tRNA + S-adenosyl-L-methionine = N(7)-methylguanosine(46) in tRNA + S-adenosyl-L-homocysteine</text>
        <dbReference type="Rhea" id="RHEA:42708"/>
        <dbReference type="Rhea" id="RHEA-COMP:10188"/>
        <dbReference type="Rhea" id="RHEA-COMP:10189"/>
        <dbReference type="ChEBI" id="CHEBI:57856"/>
        <dbReference type="ChEBI" id="CHEBI:59789"/>
        <dbReference type="ChEBI" id="CHEBI:74269"/>
        <dbReference type="ChEBI" id="CHEBI:74480"/>
        <dbReference type="EC" id="2.1.1.33"/>
    </reaction>
</comment>
<dbReference type="PROSITE" id="PS51625">
    <property type="entry name" value="SAM_MT_TRMB"/>
    <property type="match status" value="1"/>
</dbReference>
<proteinExistence type="predicted"/>
<keyword evidence="7" id="KW-0819">tRNA processing</keyword>
<sequence length="207" mass="23568">MRSIRQHVNPLGAQYLVARAEQVEIPAVAERVEVELGCADAQFSFDLAERHPSWFVVGLEIREALVERNRERARKAARANLAFGYVNINVDLERVFTPGSVDRFHVLFPDPWFKHRHRKRRVVDPGMLEVVASLLRPGGELHFASDVFELALAAMAELEGVEAAALGFRNLAGEWSFTRDNPCDASSRREQITLGRGQRVWRMRYCL</sequence>
<dbReference type="GO" id="GO:0043527">
    <property type="term" value="C:tRNA methyltransferase complex"/>
    <property type="evidence" value="ECO:0007669"/>
    <property type="project" value="TreeGrafter"/>
</dbReference>
<comment type="function">
    <text evidence="2">Catalyzes the formation of N(7)-methylguanine at position 46 (m7G46) in tRNA.</text>
</comment>
<dbReference type="PANTHER" id="PTHR23417">
    <property type="entry name" value="3-DEOXY-D-MANNO-OCTULOSONIC-ACID TRANSFERASE/TRNA GUANINE-N 7 - -METHYLTRANSFERASE"/>
    <property type="match status" value="1"/>
</dbReference>
<dbReference type="Proteomes" id="UP000237968">
    <property type="component" value="Unassembled WGS sequence"/>
</dbReference>
<evidence type="ECO:0000256" key="4">
    <source>
        <dbReference type="ARBA" id="ARBA00022603"/>
    </source>
</evidence>
<gene>
    <name evidence="8" type="primary">trmB</name>
    <name evidence="8" type="ORF">ENSA5_20890</name>
</gene>
<keyword evidence="4 8" id="KW-0489">Methyltransferase</keyword>
<evidence type="ECO:0000256" key="2">
    <source>
        <dbReference type="ARBA" id="ARBA00003015"/>
    </source>
</evidence>
<name>A0A2S9YC96_9BACT</name>
<evidence type="ECO:0000313" key="9">
    <source>
        <dbReference type="Proteomes" id="UP000237968"/>
    </source>
</evidence>
<dbReference type="PANTHER" id="PTHR23417:SF21">
    <property type="entry name" value="TRNA (GUANINE-N(7)-)-METHYLTRANSFERASE"/>
    <property type="match status" value="1"/>
</dbReference>
<evidence type="ECO:0000256" key="6">
    <source>
        <dbReference type="ARBA" id="ARBA00022691"/>
    </source>
</evidence>
<dbReference type="GO" id="GO:0008176">
    <property type="term" value="F:tRNA (guanine(46)-N7)-methyltransferase activity"/>
    <property type="evidence" value="ECO:0007669"/>
    <property type="project" value="UniProtKB-EC"/>
</dbReference>
<dbReference type="CDD" id="cd02440">
    <property type="entry name" value="AdoMet_MTases"/>
    <property type="match status" value="1"/>
</dbReference>
<keyword evidence="9" id="KW-1185">Reference proteome</keyword>
<evidence type="ECO:0000256" key="5">
    <source>
        <dbReference type="ARBA" id="ARBA00022679"/>
    </source>
</evidence>
<dbReference type="EC" id="2.1.1.33" evidence="3"/>
<dbReference type="Pfam" id="PF02390">
    <property type="entry name" value="Methyltransf_4"/>
    <property type="match status" value="1"/>
</dbReference>
<organism evidence="8 9">
    <name type="scientific">Enhygromyxa salina</name>
    <dbReference type="NCBI Taxonomy" id="215803"/>
    <lineage>
        <taxon>Bacteria</taxon>
        <taxon>Pseudomonadati</taxon>
        <taxon>Myxococcota</taxon>
        <taxon>Polyangia</taxon>
        <taxon>Nannocystales</taxon>
        <taxon>Nannocystaceae</taxon>
        <taxon>Enhygromyxa</taxon>
    </lineage>
</organism>
<dbReference type="RefSeq" id="WP_181197613.1">
    <property type="nucleotide sequence ID" value="NZ_PVNK01000112.1"/>
</dbReference>
<evidence type="ECO:0000313" key="8">
    <source>
        <dbReference type="EMBL" id="PRQ02737.1"/>
    </source>
</evidence>
<dbReference type="InterPro" id="IPR029063">
    <property type="entry name" value="SAM-dependent_MTases_sf"/>
</dbReference>
<evidence type="ECO:0000256" key="1">
    <source>
        <dbReference type="ARBA" id="ARBA00000142"/>
    </source>
</evidence>
<accession>A0A2S9YC96</accession>
<dbReference type="SUPFAM" id="SSF53335">
    <property type="entry name" value="S-adenosyl-L-methionine-dependent methyltransferases"/>
    <property type="match status" value="1"/>
</dbReference>
<evidence type="ECO:0000256" key="3">
    <source>
        <dbReference type="ARBA" id="ARBA00011977"/>
    </source>
</evidence>
<keyword evidence="5 8" id="KW-0808">Transferase</keyword>
<evidence type="ECO:0000256" key="7">
    <source>
        <dbReference type="ARBA" id="ARBA00022694"/>
    </source>
</evidence>
<dbReference type="InterPro" id="IPR003358">
    <property type="entry name" value="tRNA_(Gua-N-7)_MeTrfase_Trmb"/>
</dbReference>
<comment type="caution">
    <text evidence="8">The sequence shown here is derived from an EMBL/GenBank/DDBJ whole genome shotgun (WGS) entry which is preliminary data.</text>
</comment>
<keyword evidence="6" id="KW-0949">S-adenosyl-L-methionine</keyword>
<reference evidence="8 9" key="1">
    <citation type="submission" date="2018-03" db="EMBL/GenBank/DDBJ databases">
        <title>Draft Genome Sequences of the Obligatory Marine Myxobacteria Enhygromyxa salina SWB005.</title>
        <authorList>
            <person name="Poehlein A."/>
            <person name="Moghaddam J.A."/>
            <person name="Harms H."/>
            <person name="Alanjari M."/>
            <person name="Koenig G.M."/>
            <person name="Daniel R."/>
            <person name="Schaeberle T.F."/>
        </authorList>
    </citation>
    <scope>NUCLEOTIDE SEQUENCE [LARGE SCALE GENOMIC DNA]</scope>
    <source>
        <strain evidence="8 9">SWB005</strain>
    </source>
</reference>
<dbReference type="EMBL" id="PVNK01000112">
    <property type="protein sequence ID" value="PRQ02737.1"/>
    <property type="molecule type" value="Genomic_DNA"/>
</dbReference>
<dbReference type="Gene3D" id="3.40.50.150">
    <property type="entry name" value="Vaccinia Virus protein VP39"/>
    <property type="match status" value="1"/>
</dbReference>